<dbReference type="AlphaFoldDB" id="A0A0G4F3L9"/>
<evidence type="ECO:0000313" key="3">
    <source>
        <dbReference type="Proteomes" id="UP000041254"/>
    </source>
</evidence>
<feature type="compositionally biased region" description="Low complexity" evidence="1">
    <location>
        <begin position="357"/>
        <end position="374"/>
    </location>
</feature>
<feature type="region of interest" description="Disordered" evidence="1">
    <location>
        <begin position="354"/>
        <end position="380"/>
    </location>
</feature>
<dbReference type="OrthoDB" id="364143at2759"/>
<dbReference type="InParanoid" id="A0A0G4F3L9"/>
<feature type="region of interest" description="Disordered" evidence="1">
    <location>
        <begin position="403"/>
        <end position="422"/>
    </location>
</feature>
<dbReference type="VEuPathDB" id="CryptoDB:Vbra_5571"/>
<dbReference type="Proteomes" id="UP000041254">
    <property type="component" value="Unassembled WGS sequence"/>
</dbReference>
<dbReference type="EMBL" id="CDMY01000366">
    <property type="protein sequence ID" value="CEM06157.1"/>
    <property type="molecule type" value="Genomic_DNA"/>
</dbReference>
<accession>A0A0G4F3L9</accession>
<sequence>MAQLPTRKLDCRCRVFVLPSCGHLSSRRFSSAARANTAAVHGQPGPIPAMAGVYELPMDAWPRVLRKTLLTKLYLFITNRTTGPGCMWLVGPQGCGKKWAIDYAIKSITAPSQSWVPNALPGTNTPIPPLNKTPLVITFDCAPHADKNFRAFFDTLERSIAAQLQHTFRKTDGLEACDWVYDAVCRHDPHFPQAVKALLEQLINTARGASAALTTQQATGCRQFIQVIDSGAFSGQSWAEMVSFIQQHYPAVVGALPDPSPFTSSIFILRTLAEGGYAAAAAKGSRPAPDTYLNKSLQVMRYLFAVLDYIKTVQGVPVSVIVQNAAALFRSPFLHQDQQGPNFVRALQQTRDDICHNNSSNTSNTSSGPTTTGGRKPAAGSASGTFHLLFETSDSLALVNATSHMSSGGDKGDDGPRTAWPSSKKMEVCEVEPFDMEMAKSIMIPRLFEREEQFDAVWTLVGGNVDQLKRIFNKLAADQSHLETDLYRILPDHKTDEHGNVDKSNLDPKMVDDEEVGPRMFTMADRRERKRHLYRKEWLQRIHRNTLAKDVLEFEWRMNEFLSLPIMQPLRGSLSRVQFEVMLCESIRHLCARSHLLYQDILGLSHPVLLGLLDVNLLVARFDPTRVEACNVFTRKLMVDFINARYDSLPFDERLRYNVEMLLRKKAVIQQLEAGTYHHASQ</sequence>
<dbReference type="OMA" id="EERDWRW"/>
<name>A0A0G4F3L9_VITBC</name>
<evidence type="ECO:0000256" key="1">
    <source>
        <dbReference type="SAM" id="MobiDB-lite"/>
    </source>
</evidence>
<organism evidence="2 3">
    <name type="scientific">Vitrella brassicaformis (strain CCMP3155)</name>
    <dbReference type="NCBI Taxonomy" id="1169540"/>
    <lineage>
        <taxon>Eukaryota</taxon>
        <taxon>Sar</taxon>
        <taxon>Alveolata</taxon>
        <taxon>Colpodellida</taxon>
        <taxon>Vitrellaceae</taxon>
        <taxon>Vitrella</taxon>
    </lineage>
</organism>
<reference evidence="2 3" key="1">
    <citation type="submission" date="2014-11" db="EMBL/GenBank/DDBJ databases">
        <authorList>
            <person name="Zhu J."/>
            <person name="Qi W."/>
            <person name="Song R."/>
        </authorList>
    </citation>
    <scope>NUCLEOTIDE SEQUENCE [LARGE SCALE GENOMIC DNA]</scope>
</reference>
<evidence type="ECO:0000313" key="2">
    <source>
        <dbReference type="EMBL" id="CEM06157.1"/>
    </source>
</evidence>
<keyword evidence="3" id="KW-1185">Reference proteome</keyword>
<protein>
    <submittedName>
        <fullName evidence="2">Uncharacterized protein</fullName>
    </submittedName>
</protein>
<proteinExistence type="predicted"/>
<gene>
    <name evidence="2" type="ORF">Vbra_5571</name>
</gene>